<dbReference type="EMBL" id="JAEUBG010001535">
    <property type="protein sequence ID" value="KAH3686226.1"/>
    <property type="molecule type" value="Genomic_DNA"/>
</dbReference>
<evidence type="ECO:0000313" key="2">
    <source>
        <dbReference type="EMBL" id="KAH3686226.1"/>
    </source>
</evidence>
<evidence type="ECO:0000313" key="3">
    <source>
        <dbReference type="Proteomes" id="UP000774326"/>
    </source>
</evidence>
<sequence length="74" mass="7429">GTHKYGRFDKTHARTTTTVFVADETDAADSVNKQQVLSDSNSTSSASASSSAGASHVYGLSLGVAALGAAAVLL</sequence>
<keyword evidence="3" id="KW-1185">Reference proteome</keyword>
<name>A0A9P8TPU4_WICPI</name>
<dbReference type="Proteomes" id="UP000774326">
    <property type="component" value="Unassembled WGS sequence"/>
</dbReference>
<dbReference type="OrthoDB" id="3996978at2759"/>
<organism evidence="2 3">
    <name type="scientific">Wickerhamomyces pijperi</name>
    <name type="common">Yeast</name>
    <name type="synonym">Pichia pijperi</name>
    <dbReference type="NCBI Taxonomy" id="599730"/>
    <lineage>
        <taxon>Eukaryota</taxon>
        <taxon>Fungi</taxon>
        <taxon>Dikarya</taxon>
        <taxon>Ascomycota</taxon>
        <taxon>Saccharomycotina</taxon>
        <taxon>Saccharomycetes</taxon>
        <taxon>Phaffomycetales</taxon>
        <taxon>Wickerhamomycetaceae</taxon>
        <taxon>Wickerhamomyces</taxon>
    </lineage>
</organism>
<dbReference type="AlphaFoldDB" id="A0A9P8TPU4"/>
<reference evidence="2" key="1">
    <citation type="journal article" date="2021" name="Open Biol.">
        <title>Shared evolutionary footprints suggest mitochondrial oxidative damage underlies multiple complex I losses in fungi.</title>
        <authorList>
            <person name="Schikora-Tamarit M.A."/>
            <person name="Marcet-Houben M."/>
            <person name="Nosek J."/>
            <person name="Gabaldon T."/>
        </authorList>
    </citation>
    <scope>NUCLEOTIDE SEQUENCE</scope>
    <source>
        <strain evidence="2">CBS2887</strain>
    </source>
</reference>
<feature type="region of interest" description="Disordered" evidence="1">
    <location>
        <begin position="31"/>
        <end position="51"/>
    </location>
</feature>
<reference evidence="2" key="2">
    <citation type="submission" date="2021-01" db="EMBL/GenBank/DDBJ databases">
        <authorList>
            <person name="Schikora-Tamarit M.A."/>
        </authorList>
    </citation>
    <scope>NUCLEOTIDE SEQUENCE</scope>
    <source>
        <strain evidence="2">CBS2887</strain>
    </source>
</reference>
<proteinExistence type="predicted"/>
<gene>
    <name evidence="2" type="ORF">WICPIJ_002798</name>
</gene>
<evidence type="ECO:0000256" key="1">
    <source>
        <dbReference type="SAM" id="MobiDB-lite"/>
    </source>
</evidence>
<accession>A0A9P8TPU4</accession>
<protein>
    <submittedName>
        <fullName evidence="2">Uncharacterized protein</fullName>
    </submittedName>
</protein>
<comment type="caution">
    <text evidence="2">The sequence shown here is derived from an EMBL/GenBank/DDBJ whole genome shotgun (WGS) entry which is preliminary data.</text>
</comment>
<feature type="compositionally biased region" description="Low complexity" evidence="1">
    <location>
        <begin position="38"/>
        <end position="51"/>
    </location>
</feature>
<feature type="non-terminal residue" evidence="2">
    <location>
        <position position="1"/>
    </location>
</feature>